<dbReference type="KEGG" id="sdyn:Mal52_16250"/>
<reference evidence="2 3" key="1">
    <citation type="submission" date="2019-02" db="EMBL/GenBank/DDBJ databases">
        <title>Deep-cultivation of Planctomycetes and their phenomic and genomic characterization uncovers novel biology.</title>
        <authorList>
            <person name="Wiegand S."/>
            <person name="Jogler M."/>
            <person name="Boedeker C."/>
            <person name="Pinto D."/>
            <person name="Vollmers J."/>
            <person name="Rivas-Marin E."/>
            <person name="Kohn T."/>
            <person name="Peeters S.H."/>
            <person name="Heuer A."/>
            <person name="Rast P."/>
            <person name="Oberbeckmann S."/>
            <person name="Bunk B."/>
            <person name="Jeske O."/>
            <person name="Meyerdierks A."/>
            <person name="Storesund J.E."/>
            <person name="Kallscheuer N."/>
            <person name="Luecker S."/>
            <person name="Lage O.M."/>
            <person name="Pohl T."/>
            <person name="Merkel B.J."/>
            <person name="Hornburger P."/>
            <person name="Mueller R.-W."/>
            <person name="Bruemmer F."/>
            <person name="Labrenz M."/>
            <person name="Spormann A.M."/>
            <person name="Op den Camp H."/>
            <person name="Overmann J."/>
            <person name="Amann R."/>
            <person name="Jetten M.S.M."/>
            <person name="Mascher T."/>
            <person name="Medema M.H."/>
            <person name="Devos D.P."/>
            <person name="Kaster A.-K."/>
            <person name="Ovreas L."/>
            <person name="Rohde M."/>
            <person name="Galperin M.Y."/>
            <person name="Jogler C."/>
        </authorList>
    </citation>
    <scope>NUCLEOTIDE SEQUENCE [LARGE SCALE GENOMIC DNA]</scope>
    <source>
        <strain evidence="2 3">Mal52</strain>
    </source>
</reference>
<evidence type="ECO:0008006" key="4">
    <source>
        <dbReference type="Google" id="ProtNLM"/>
    </source>
</evidence>
<feature type="compositionally biased region" description="Acidic residues" evidence="1">
    <location>
        <begin position="779"/>
        <end position="791"/>
    </location>
</feature>
<feature type="compositionally biased region" description="Low complexity" evidence="1">
    <location>
        <begin position="806"/>
        <end position="818"/>
    </location>
</feature>
<sequence length="818" mass="90640">MFSRLLFSLFVTSVTLGSYADRVAGSESQLPELLPRAKRVLIATALETADLREAGSVKVAIDRALRGRGRKEETVVVGHDGALTTVQFDEGQQYLILLQPSLDNAAGWTYVGSSVLPYQSGEVVLPAEDDQPADTVQLSDLIGFVDRYPTSPDAMLANRTSLNGRWVAMVSLQGRDIPFWILDIRDEDGMVSAEVVDFNNQNESVRVESIAVDDGILTLRVVLVPVNSSIEHTYVFTGQLRDGTVIGNFIADKNAARPGKLRATAAKSMAQTGGVKPSLGLKEFSDATIAEDEFAANKQFTKDFPESPLAMDTFMRMMKSETGRGLEEAEISELADSLIENSAYWGERMRQQAVVEAGVAIAEYKKHPQLALKHLLEAEKFLSDTSPQTWTILVPFHTAMMYQEIGETDEALQRMIAFHKAHPFEPLGAYYAAEMLESRGDFAGALEIYSELACLPNMKQSLDQTFEGRPGYTPVTKKLKELWEKHGENAGDQGAFIQHILKSYRNGIRSFVTDQMEPRPTKPGTQNRVVLLEYFTTADAPLGVGIDVAVSGLTHAFGPSELVALRYHLPTEEPDPMAGPPCKDRLSYYNSRVVPSMFIDGKQIYVEPGRLSHSATIYENIRNFVEPLLAETVDIELKLNTKVEADRMKIDVEALSNSKFGDDIRLRLVLVEEEVAVETPSGVLLHENLVRIMPGGAEGIAPQDGKLAFQTELLLEDYRQQLLDELQEYEEMRSNLLGKEFKYGIYPIGPVRLKLAAFVQNNKTKEVLQSAIVDLEYLDEIEEPANEEEPAKEEKPGDEAKPAEEPQPAAADATQEKE</sequence>
<name>A0A517ZL46_9PLAN</name>
<dbReference type="EMBL" id="CP036276">
    <property type="protein sequence ID" value="QDU43153.1"/>
    <property type="molecule type" value="Genomic_DNA"/>
</dbReference>
<evidence type="ECO:0000313" key="3">
    <source>
        <dbReference type="Proteomes" id="UP000319383"/>
    </source>
</evidence>
<proteinExistence type="predicted"/>
<dbReference type="AlphaFoldDB" id="A0A517ZL46"/>
<keyword evidence="3" id="KW-1185">Reference proteome</keyword>
<evidence type="ECO:0000256" key="1">
    <source>
        <dbReference type="SAM" id="MobiDB-lite"/>
    </source>
</evidence>
<accession>A0A517ZL46</accession>
<feature type="compositionally biased region" description="Basic and acidic residues" evidence="1">
    <location>
        <begin position="792"/>
        <end position="804"/>
    </location>
</feature>
<dbReference type="Proteomes" id="UP000319383">
    <property type="component" value="Chromosome"/>
</dbReference>
<gene>
    <name evidence="2" type="ORF">Mal52_16250</name>
</gene>
<protein>
    <recommendedName>
        <fullName evidence="4">Tetratricopeptide repeat protein</fullName>
    </recommendedName>
</protein>
<organism evidence="2 3">
    <name type="scientific">Symmachiella dynata</name>
    <dbReference type="NCBI Taxonomy" id="2527995"/>
    <lineage>
        <taxon>Bacteria</taxon>
        <taxon>Pseudomonadati</taxon>
        <taxon>Planctomycetota</taxon>
        <taxon>Planctomycetia</taxon>
        <taxon>Planctomycetales</taxon>
        <taxon>Planctomycetaceae</taxon>
        <taxon>Symmachiella</taxon>
    </lineage>
</organism>
<evidence type="ECO:0000313" key="2">
    <source>
        <dbReference type="EMBL" id="QDU43153.1"/>
    </source>
</evidence>
<feature type="region of interest" description="Disordered" evidence="1">
    <location>
        <begin position="779"/>
        <end position="818"/>
    </location>
</feature>
<dbReference type="RefSeq" id="WP_145375248.1">
    <property type="nucleotide sequence ID" value="NZ_CP036276.1"/>
</dbReference>